<keyword evidence="4" id="KW-1185">Reference proteome</keyword>
<dbReference type="eggNOG" id="ENOG5032A1B">
    <property type="taxonomic scope" value="Bacteria"/>
</dbReference>
<dbReference type="EnsemblBacteria" id="AAP99740">
    <property type="protein sequence ID" value="AAP99740"/>
    <property type="gene ID" value="Pro_0696"/>
</dbReference>
<dbReference type="RefSeq" id="WP_011124848.1">
    <property type="nucleotide sequence ID" value="NC_005042.1"/>
</dbReference>
<sequence>MSGYVYLIRNKDLYKIGVTQNIKKRMNVLKPDEIIKVLSTNQYEQLERKLHKKFKDVRIPQSEYFRLSECQLKVCKNDLSISSYRRARCSPWLIGVVAGLISPITSIVWGFRQKSWKLAVMPISTVAIASFFYGPFDFNERVKHLFNAGGGLIALKIAKSNKDKAI</sequence>
<name>Q7VCP4_PROMA</name>
<feature type="domain" description="Bacteriophage T5 Orf172 DNA-binding" evidence="2">
    <location>
        <begin position="8"/>
        <end position="79"/>
    </location>
</feature>
<dbReference type="HOGENOM" id="CLU_1601234_0_0_3"/>
<keyword evidence="1" id="KW-0812">Transmembrane</keyword>
<gene>
    <name evidence="3" type="ordered locus">Pro_0696</name>
</gene>
<evidence type="ECO:0000313" key="3">
    <source>
        <dbReference type="EMBL" id="AAP99740.1"/>
    </source>
</evidence>
<protein>
    <submittedName>
        <fullName evidence="3">Uncharacterized conserved membrane protein</fullName>
    </submittedName>
</protein>
<reference evidence="3 4" key="1">
    <citation type="journal article" date="2003" name="Proc. Natl. Acad. Sci. U.S.A.">
        <title>Genome sequence of the cyanobacterium Prochlorococcus marinus SS120, a nearly minimal oxyphototrophic genome.</title>
        <authorList>
            <person name="Dufresne A."/>
            <person name="Salanoubat M."/>
            <person name="Partensky F."/>
            <person name="Artiguenave F."/>
            <person name="Axmann I.M."/>
            <person name="Barbe V."/>
            <person name="Duprat S."/>
            <person name="Galperin M.Y."/>
            <person name="Koonin E.V."/>
            <person name="Le Gall F."/>
            <person name="Makarova K.S."/>
            <person name="Ostrowski M."/>
            <person name="Oztas S."/>
            <person name="Robert C."/>
            <person name="Rogozin I.B."/>
            <person name="Scanlan D.J."/>
            <person name="Tandeau de Marsac N."/>
            <person name="Weissenbach J."/>
            <person name="Wincker P."/>
            <person name="Wolf Y.I."/>
            <person name="Hess W.R."/>
        </authorList>
    </citation>
    <scope>NUCLEOTIDE SEQUENCE [LARGE SCALE GENOMIC DNA]</scope>
    <source>
        <strain evidence="4">SARG / CCMP1375 / SS120</strain>
    </source>
</reference>
<dbReference type="PATRIC" id="fig|167539.5.peg.733"/>
<keyword evidence="1" id="KW-1133">Transmembrane helix</keyword>
<dbReference type="InterPro" id="IPR018306">
    <property type="entry name" value="Phage_T5_Orf172_DNA-bd"/>
</dbReference>
<feature type="transmembrane region" description="Helical" evidence="1">
    <location>
        <begin position="118"/>
        <end position="136"/>
    </location>
</feature>
<dbReference type="OrthoDB" id="541464at2"/>
<keyword evidence="1" id="KW-0472">Membrane</keyword>
<dbReference type="Pfam" id="PF10544">
    <property type="entry name" value="T5orf172"/>
    <property type="match status" value="1"/>
</dbReference>
<dbReference type="SMART" id="SM00974">
    <property type="entry name" value="T5orf172"/>
    <property type="match status" value="1"/>
</dbReference>
<dbReference type="AlphaFoldDB" id="Q7VCP4"/>
<feature type="transmembrane region" description="Helical" evidence="1">
    <location>
        <begin position="92"/>
        <end position="112"/>
    </location>
</feature>
<evidence type="ECO:0000313" key="4">
    <source>
        <dbReference type="Proteomes" id="UP000001420"/>
    </source>
</evidence>
<organism evidence="3 4">
    <name type="scientific">Prochlorococcus marinus (strain SARG / CCMP1375 / SS120)</name>
    <dbReference type="NCBI Taxonomy" id="167539"/>
    <lineage>
        <taxon>Bacteria</taxon>
        <taxon>Bacillati</taxon>
        <taxon>Cyanobacteriota</taxon>
        <taxon>Cyanophyceae</taxon>
        <taxon>Synechococcales</taxon>
        <taxon>Prochlorococcaceae</taxon>
        <taxon>Prochlorococcus</taxon>
    </lineage>
</organism>
<proteinExistence type="predicted"/>
<accession>Q7VCP4</accession>
<dbReference type="EMBL" id="AE017126">
    <property type="protein sequence ID" value="AAP99740.1"/>
    <property type="molecule type" value="Genomic_DNA"/>
</dbReference>
<dbReference type="Proteomes" id="UP000001420">
    <property type="component" value="Chromosome"/>
</dbReference>
<evidence type="ECO:0000256" key="1">
    <source>
        <dbReference type="SAM" id="Phobius"/>
    </source>
</evidence>
<dbReference type="KEGG" id="pma:Pro_0696"/>
<evidence type="ECO:0000259" key="2">
    <source>
        <dbReference type="SMART" id="SM00974"/>
    </source>
</evidence>